<evidence type="ECO:0000313" key="1">
    <source>
        <dbReference type="EMBL" id="OFC71853.1"/>
    </source>
</evidence>
<gene>
    <name evidence="1" type="ORF">BFC18_06790</name>
</gene>
<proteinExistence type="predicted"/>
<dbReference type="STRING" id="1656094.BFC18_06790"/>
<sequence length="72" mass="8279">MLVQVEFAFETEPNAYRFLNTVKHFDAKELVVKRGRSAQHVLIKYRYADGSFDDTAAKLDDIAREMGGEECH</sequence>
<organism evidence="1 2">
    <name type="scientific">Alteromonas confluentis</name>
    <dbReference type="NCBI Taxonomy" id="1656094"/>
    <lineage>
        <taxon>Bacteria</taxon>
        <taxon>Pseudomonadati</taxon>
        <taxon>Pseudomonadota</taxon>
        <taxon>Gammaproteobacteria</taxon>
        <taxon>Alteromonadales</taxon>
        <taxon>Alteromonadaceae</taxon>
        <taxon>Alteromonas/Salinimonas group</taxon>
        <taxon>Alteromonas</taxon>
    </lineage>
</organism>
<accession>A0A1E7ZEB0</accession>
<keyword evidence="2" id="KW-1185">Reference proteome</keyword>
<comment type="caution">
    <text evidence="1">The sequence shown here is derived from an EMBL/GenBank/DDBJ whole genome shotgun (WGS) entry which is preliminary data.</text>
</comment>
<dbReference type="RefSeq" id="WP_070124209.1">
    <property type="nucleotide sequence ID" value="NZ_MDHN01000010.1"/>
</dbReference>
<evidence type="ECO:0000313" key="2">
    <source>
        <dbReference type="Proteomes" id="UP000175691"/>
    </source>
</evidence>
<dbReference type="EMBL" id="MDHN01000010">
    <property type="protein sequence ID" value="OFC71853.1"/>
    <property type="molecule type" value="Genomic_DNA"/>
</dbReference>
<protein>
    <submittedName>
        <fullName evidence="1">Uncharacterized protein</fullName>
    </submittedName>
</protein>
<reference evidence="1 2" key="1">
    <citation type="submission" date="2016-08" db="EMBL/GenBank/DDBJ databases">
        <authorList>
            <person name="Seilhamer J.J."/>
        </authorList>
    </citation>
    <scope>NUCLEOTIDE SEQUENCE [LARGE SCALE GENOMIC DNA]</scope>
    <source>
        <strain evidence="1 2">KCTC 42603</strain>
    </source>
</reference>
<dbReference type="OrthoDB" id="6120633at2"/>
<dbReference type="AlphaFoldDB" id="A0A1E7ZEB0"/>
<dbReference type="Proteomes" id="UP000175691">
    <property type="component" value="Unassembled WGS sequence"/>
</dbReference>
<name>A0A1E7ZEB0_9ALTE</name>